<dbReference type="GO" id="GO:0016226">
    <property type="term" value="P:iron-sulfur cluster assembly"/>
    <property type="evidence" value="ECO:0007669"/>
    <property type="project" value="InterPro"/>
</dbReference>
<proteinExistence type="predicted"/>
<dbReference type="RefSeq" id="WP_136132234.1">
    <property type="nucleotide sequence ID" value="NZ_PDKR01000001.1"/>
</dbReference>
<dbReference type="InterPro" id="IPR000825">
    <property type="entry name" value="SUF_FeS_clus_asmbl_SufBD_core"/>
</dbReference>
<dbReference type="Pfam" id="PF01458">
    <property type="entry name" value="SUFBD_core"/>
    <property type="match status" value="1"/>
</dbReference>
<evidence type="ECO:0000313" key="3">
    <source>
        <dbReference type="Proteomes" id="UP000295937"/>
    </source>
</evidence>
<dbReference type="NCBIfam" id="TIGR01981">
    <property type="entry name" value="sufD"/>
    <property type="match status" value="1"/>
</dbReference>
<dbReference type="AlphaFoldDB" id="A0A2P5T2K0"/>
<accession>A0A2P5T2K0</accession>
<sequence length="425" mass="48769">MAGFPIKNDIALQKFNNLFISNITNRSTQAKKHWNKLIKMGFPNSKDENWKYTPLDTFISQEFVLPGKIQLNINDVNKLSLPLDAFRLIFINGQFKPLLSSYDSKIFEIKNYITNKNIKLPQPIQPEVFLHLTEGLTEEITVIRLLSNQEALFPIYLLHITDGYQDRLNTVHYRHHLILEDNTKAEIIEHFVTLNLKAHFTGSRLTVNIANNSNLRHVKLAFESSKSYHFSHNDIIIGNHSKIISNTFVIGANIMRHNTSIKLEGNNSELIINSLSLPKDQEIFDIRTHLEHNKSYCTSRQKHKAIVLDRGRSVFNGHIKVASDAIKTDGKMINNNLLLGTQAEVYTKPQLEIYADDVKCSHGATVGCIDDKQIFYLISRGISTNDAMRMLIDAFAIELIEILENSIIKKAILNRMYRRISREDM</sequence>
<dbReference type="InterPro" id="IPR011542">
    <property type="entry name" value="SUF_FeS_clus_asmbl_SufD"/>
</dbReference>
<dbReference type="InterPro" id="IPR055346">
    <property type="entry name" value="Fe-S_cluster_assembly_SufBD"/>
</dbReference>
<feature type="domain" description="SUF system FeS cluster assembly SufBD core" evidence="1">
    <location>
        <begin position="169"/>
        <end position="395"/>
    </location>
</feature>
<protein>
    <submittedName>
        <fullName evidence="2">FeS cluster assembly protein SufD</fullName>
    </submittedName>
</protein>
<name>A0A2P5T2K0_9GAMM</name>
<comment type="caution">
    <text evidence="2">The sequence shown here is derived from an EMBL/GenBank/DDBJ whole genome shotgun (WGS) entry which is preliminary data.</text>
</comment>
<dbReference type="OrthoDB" id="9768262at2"/>
<evidence type="ECO:0000313" key="2">
    <source>
        <dbReference type="EMBL" id="PPI88807.1"/>
    </source>
</evidence>
<dbReference type="Proteomes" id="UP000295937">
    <property type="component" value="Unassembled WGS sequence"/>
</dbReference>
<gene>
    <name evidence="2" type="ORF">CRV09_00640</name>
</gene>
<dbReference type="PANTHER" id="PTHR43575">
    <property type="entry name" value="PROTEIN ABCI7, CHLOROPLASTIC"/>
    <property type="match status" value="1"/>
</dbReference>
<dbReference type="NCBIfam" id="NF008194">
    <property type="entry name" value="PRK10948.1"/>
    <property type="match status" value="1"/>
</dbReference>
<dbReference type="InterPro" id="IPR037284">
    <property type="entry name" value="SUF_FeS_clus_asmbl_SufBD_sf"/>
</dbReference>
<dbReference type="PANTHER" id="PTHR43575:SF1">
    <property type="entry name" value="PROTEIN ABCI7, CHLOROPLASTIC"/>
    <property type="match status" value="1"/>
</dbReference>
<dbReference type="SUPFAM" id="SSF101960">
    <property type="entry name" value="Stabilizer of iron transporter SufD"/>
    <property type="match status" value="1"/>
</dbReference>
<reference evidence="2 3" key="1">
    <citation type="journal article" date="2018" name="Genome Biol. Evol.">
        <title>Cladogenesis and Genomic Streamlining in Extracellular Endosymbionts of Tropical Stink Bugs.</title>
        <authorList>
            <person name="Otero-Bravo A."/>
            <person name="Goffredi S."/>
            <person name="Sabree Z.L."/>
        </authorList>
    </citation>
    <scope>NUCLEOTIDE SEQUENCE [LARGE SCALE GENOMIC DNA]</scope>
    <source>
        <strain evidence="2 3">SoEO</strain>
    </source>
</reference>
<organism evidence="2 3">
    <name type="scientific">Candidatus Pantoea edessiphila</name>
    <dbReference type="NCBI Taxonomy" id="2044610"/>
    <lineage>
        <taxon>Bacteria</taxon>
        <taxon>Pseudomonadati</taxon>
        <taxon>Pseudomonadota</taxon>
        <taxon>Gammaproteobacteria</taxon>
        <taxon>Enterobacterales</taxon>
        <taxon>Erwiniaceae</taxon>
        <taxon>Pantoea</taxon>
    </lineage>
</organism>
<evidence type="ECO:0000259" key="1">
    <source>
        <dbReference type="Pfam" id="PF01458"/>
    </source>
</evidence>
<dbReference type="EMBL" id="PDKR01000001">
    <property type="protein sequence ID" value="PPI88807.1"/>
    <property type="molecule type" value="Genomic_DNA"/>
</dbReference>